<feature type="DNA-binding region" description="H-T-H motif" evidence="2">
    <location>
        <begin position="56"/>
        <end position="75"/>
    </location>
</feature>
<gene>
    <name evidence="5" type="ORF">SAMN05216223_107204</name>
</gene>
<dbReference type="Pfam" id="PF00440">
    <property type="entry name" value="TetR_N"/>
    <property type="match status" value="1"/>
</dbReference>
<organism evidence="5 6">
    <name type="scientific">Actinacidiphila yanglinensis</name>
    <dbReference type="NCBI Taxonomy" id="310779"/>
    <lineage>
        <taxon>Bacteria</taxon>
        <taxon>Bacillati</taxon>
        <taxon>Actinomycetota</taxon>
        <taxon>Actinomycetes</taxon>
        <taxon>Kitasatosporales</taxon>
        <taxon>Streptomycetaceae</taxon>
        <taxon>Actinacidiphila</taxon>
    </lineage>
</organism>
<dbReference type="SUPFAM" id="SSF48498">
    <property type="entry name" value="Tetracyclin repressor-like, C-terminal domain"/>
    <property type="match status" value="1"/>
</dbReference>
<feature type="domain" description="HTH tetR-type" evidence="4">
    <location>
        <begin position="33"/>
        <end position="93"/>
    </location>
</feature>
<reference evidence="5 6" key="1">
    <citation type="submission" date="2016-10" db="EMBL/GenBank/DDBJ databases">
        <authorList>
            <person name="de Groot N.N."/>
        </authorList>
    </citation>
    <scope>NUCLEOTIDE SEQUENCE [LARGE SCALE GENOMIC DNA]</scope>
    <source>
        <strain evidence="5 6">CGMCC 4.2023</strain>
    </source>
</reference>
<dbReference type="OrthoDB" id="3210235at2"/>
<dbReference type="InterPro" id="IPR036271">
    <property type="entry name" value="Tet_transcr_reg_TetR-rel_C_sf"/>
</dbReference>
<dbReference type="AlphaFoldDB" id="A0A1H6BTB3"/>
<feature type="compositionally biased region" description="Basic and acidic residues" evidence="3">
    <location>
        <begin position="16"/>
        <end position="31"/>
    </location>
</feature>
<keyword evidence="6" id="KW-1185">Reference proteome</keyword>
<feature type="compositionally biased region" description="Low complexity" evidence="3">
    <location>
        <begin position="1"/>
        <end position="15"/>
    </location>
</feature>
<dbReference type="PANTHER" id="PTHR30055">
    <property type="entry name" value="HTH-TYPE TRANSCRIPTIONAL REGULATOR RUTR"/>
    <property type="match status" value="1"/>
</dbReference>
<keyword evidence="1 2" id="KW-0238">DNA-binding</keyword>
<proteinExistence type="predicted"/>
<dbReference type="RefSeq" id="WP_103886926.1">
    <property type="nucleotide sequence ID" value="NZ_FNVU01000007.1"/>
</dbReference>
<dbReference type="InterPro" id="IPR009057">
    <property type="entry name" value="Homeodomain-like_sf"/>
</dbReference>
<feature type="region of interest" description="Disordered" evidence="3">
    <location>
        <begin position="1"/>
        <end position="31"/>
    </location>
</feature>
<dbReference type="Gene3D" id="1.10.357.10">
    <property type="entry name" value="Tetracycline Repressor, domain 2"/>
    <property type="match status" value="1"/>
</dbReference>
<accession>A0A1H6BTB3</accession>
<dbReference type="InterPro" id="IPR041678">
    <property type="entry name" value="TetR_C_16"/>
</dbReference>
<evidence type="ECO:0000313" key="5">
    <source>
        <dbReference type="EMBL" id="SEG63948.1"/>
    </source>
</evidence>
<name>A0A1H6BTB3_9ACTN</name>
<dbReference type="Pfam" id="PF17920">
    <property type="entry name" value="TetR_C_16"/>
    <property type="match status" value="1"/>
</dbReference>
<dbReference type="PRINTS" id="PR00455">
    <property type="entry name" value="HTHTETR"/>
</dbReference>
<dbReference type="PANTHER" id="PTHR30055:SF235">
    <property type="entry name" value="TRANSCRIPTIONAL REGULATORY PROTEIN"/>
    <property type="match status" value="1"/>
</dbReference>
<evidence type="ECO:0000313" key="6">
    <source>
        <dbReference type="Proteomes" id="UP000236754"/>
    </source>
</evidence>
<dbReference type="Proteomes" id="UP000236754">
    <property type="component" value="Unassembled WGS sequence"/>
</dbReference>
<evidence type="ECO:0000259" key="4">
    <source>
        <dbReference type="PROSITE" id="PS50977"/>
    </source>
</evidence>
<dbReference type="InterPro" id="IPR050109">
    <property type="entry name" value="HTH-type_TetR-like_transc_reg"/>
</dbReference>
<evidence type="ECO:0000256" key="3">
    <source>
        <dbReference type="SAM" id="MobiDB-lite"/>
    </source>
</evidence>
<dbReference type="GO" id="GO:0003700">
    <property type="term" value="F:DNA-binding transcription factor activity"/>
    <property type="evidence" value="ECO:0007669"/>
    <property type="project" value="TreeGrafter"/>
</dbReference>
<dbReference type="SUPFAM" id="SSF46689">
    <property type="entry name" value="Homeodomain-like"/>
    <property type="match status" value="1"/>
</dbReference>
<evidence type="ECO:0000256" key="1">
    <source>
        <dbReference type="ARBA" id="ARBA00023125"/>
    </source>
</evidence>
<sequence>MSAEYAGPEHAGPEAAAREDGARPRAGRARDAAASKQALLRAAQELFGQKGFERTTIREIGERAGVDAALIARYFGNKAELYVAAVVAEDNAARGPAEFRGLAQITDTLVGRSDERGPGPIIQALIRSDTSPEIRVAARDRIAGRIVEPLAEDMAAQHVDRARLRAEIAVSALYGITLGRSLGWFEEIRSVPRAELVALVTEALTTLTLPPGDAGGAGETGEAGTGAG</sequence>
<protein>
    <submittedName>
        <fullName evidence="5">Transcriptional regulator, TetR family</fullName>
    </submittedName>
</protein>
<evidence type="ECO:0000256" key="2">
    <source>
        <dbReference type="PROSITE-ProRule" id="PRU00335"/>
    </source>
</evidence>
<dbReference type="EMBL" id="FNVU01000007">
    <property type="protein sequence ID" value="SEG63948.1"/>
    <property type="molecule type" value="Genomic_DNA"/>
</dbReference>
<dbReference type="PROSITE" id="PS50977">
    <property type="entry name" value="HTH_TETR_2"/>
    <property type="match status" value="1"/>
</dbReference>
<dbReference type="InterPro" id="IPR001647">
    <property type="entry name" value="HTH_TetR"/>
</dbReference>
<dbReference type="GO" id="GO:0000976">
    <property type="term" value="F:transcription cis-regulatory region binding"/>
    <property type="evidence" value="ECO:0007669"/>
    <property type="project" value="TreeGrafter"/>
</dbReference>
<dbReference type="Gene3D" id="1.10.10.60">
    <property type="entry name" value="Homeodomain-like"/>
    <property type="match status" value="1"/>
</dbReference>